<dbReference type="HOGENOM" id="CLU_028871_6_0_11"/>
<feature type="domain" description="SsuA/THI5-like" evidence="2">
    <location>
        <begin position="64"/>
        <end position="280"/>
    </location>
</feature>
<organism evidence="3 4">
    <name type="scientific">Lancefieldella parvula (strain ATCC 33793 / DSM 20469 / CCUG 32760 / JCM 10300 / KCTC 3663 / VPI 0546 / 1246)</name>
    <name type="common">Atopobium parvulum</name>
    <dbReference type="NCBI Taxonomy" id="521095"/>
    <lineage>
        <taxon>Bacteria</taxon>
        <taxon>Bacillati</taxon>
        <taxon>Actinomycetota</taxon>
        <taxon>Coriobacteriia</taxon>
        <taxon>Coriobacteriales</taxon>
        <taxon>Atopobiaceae</taxon>
        <taxon>Lancefieldella</taxon>
    </lineage>
</organism>
<dbReference type="GeneID" id="84805922"/>
<feature type="chain" id="PRO_5038943866" evidence="1">
    <location>
        <begin position="24"/>
        <end position="351"/>
    </location>
</feature>
<dbReference type="Gene3D" id="3.40.190.10">
    <property type="entry name" value="Periplasmic binding protein-like II"/>
    <property type="match status" value="2"/>
</dbReference>
<dbReference type="AlphaFoldDB" id="C8W9N5"/>
<dbReference type="STRING" id="521095.Apar_0392"/>
<dbReference type="PANTHER" id="PTHR31528">
    <property type="entry name" value="4-AMINO-5-HYDROXYMETHYL-2-METHYLPYRIMIDINE PHOSPHATE SYNTHASE THI11-RELATED"/>
    <property type="match status" value="1"/>
</dbReference>
<reference evidence="3 4" key="1">
    <citation type="journal article" date="2009" name="Stand. Genomic Sci.">
        <title>Complete genome sequence of Atopobium parvulum type strain (IPP 1246).</title>
        <authorList>
            <person name="Copeland A."/>
            <person name="Sikorski J."/>
            <person name="Lapidus A."/>
            <person name="Nolan M."/>
            <person name="Del Rio T.G."/>
            <person name="Lucas S."/>
            <person name="Chen F."/>
            <person name="Tice H."/>
            <person name="Pitluck S."/>
            <person name="Cheng J.F."/>
            <person name="Pukall R."/>
            <person name="Chertkov O."/>
            <person name="Brettin T."/>
            <person name="Han C."/>
            <person name="Detter J.C."/>
            <person name="Kuske C."/>
            <person name="Bruce D."/>
            <person name="Goodwin L."/>
            <person name="Ivanova N."/>
            <person name="Mavromatis K."/>
            <person name="Mikhailova N."/>
            <person name="Chen A."/>
            <person name="Palaniappan K."/>
            <person name="Chain P."/>
            <person name="Rohde M."/>
            <person name="Goker M."/>
            <person name="Bristow J."/>
            <person name="Eisen J.A."/>
            <person name="Markowitz V."/>
            <person name="Hugenholtz P."/>
            <person name="Kyrpides N.C."/>
            <person name="Klenk H.P."/>
            <person name="Detter J.C."/>
        </authorList>
    </citation>
    <scope>NUCLEOTIDE SEQUENCE [LARGE SCALE GENOMIC DNA]</scope>
    <source>
        <strain evidence="4">ATCC 33793 / DSM 20469 / CCUG 32760 / JCM 10300 / KCTC 3663 / VPI 0546 / 1246</strain>
    </source>
</reference>
<evidence type="ECO:0000256" key="1">
    <source>
        <dbReference type="SAM" id="SignalP"/>
    </source>
</evidence>
<accession>C8W9N5</accession>
<name>C8W9N5_LANP1</name>
<sequence length="351" mass="38390">MNASNCKSMTRKGFLAAMGFSTAGFCAGCSLEQPSAPSNGGNNGTGQNTGGTTEITFALDYTPNTNHTGIYVAQEKGYFDEVGLKVTIQQPPADGADALIGAGGAQMGVTYQDYIANSLSSSNPLPYTAVAAIIQHNLSGIMSREDDHIVRPRDLNNHTYATWNLPVEQATIRSVIESDGGDPSTLKMVPYEVDDEVSGLKAKMFDAVWVYEQWAVQNARVQNFAYNYFAFSAIDQNFDYYTPVIAANDDFAKKNPDAVKAFLSATRKGYEFCVSNPDEAAEILLKAVPELDADLVKASQKFLASKYIDDAEKWGVIDSARWQRFYNWLNNQKLLENKIDPSAGFTSEYLG</sequence>
<dbReference type="PANTHER" id="PTHR31528:SF3">
    <property type="entry name" value="THIAMINE BIOSYNTHESIS PROTEIN HI_0357-RELATED"/>
    <property type="match status" value="1"/>
</dbReference>
<dbReference type="SUPFAM" id="SSF53850">
    <property type="entry name" value="Periplasmic binding protein-like II"/>
    <property type="match status" value="1"/>
</dbReference>
<dbReference type="KEGG" id="apv:Apar_0392"/>
<protein>
    <submittedName>
        <fullName evidence="3">NMT1/THI5 like domain protein</fullName>
    </submittedName>
</protein>
<evidence type="ECO:0000313" key="3">
    <source>
        <dbReference type="EMBL" id="ACV50823.1"/>
    </source>
</evidence>
<dbReference type="GO" id="GO:0009228">
    <property type="term" value="P:thiamine biosynthetic process"/>
    <property type="evidence" value="ECO:0007669"/>
    <property type="project" value="InterPro"/>
</dbReference>
<dbReference type="Proteomes" id="UP000000960">
    <property type="component" value="Chromosome"/>
</dbReference>
<evidence type="ECO:0000313" key="4">
    <source>
        <dbReference type="Proteomes" id="UP000000960"/>
    </source>
</evidence>
<dbReference type="Pfam" id="PF09084">
    <property type="entry name" value="NMT1"/>
    <property type="match status" value="1"/>
</dbReference>
<dbReference type="eggNOG" id="COG0715">
    <property type="taxonomic scope" value="Bacteria"/>
</dbReference>
<dbReference type="RefSeq" id="WP_012808481.1">
    <property type="nucleotide sequence ID" value="NC_013203.1"/>
</dbReference>
<feature type="signal peptide" evidence="1">
    <location>
        <begin position="1"/>
        <end position="23"/>
    </location>
</feature>
<proteinExistence type="predicted"/>
<keyword evidence="1" id="KW-0732">Signal</keyword>
<dbReference type="EMBL" id="CP001721">
    <property type="protein sequence ID" value="ACV50823.1"/>
    <property type="molecule type" value="Genomic_DNA"/>
</dbReference>
<keyword evidence="4" id="KW-1185">Reference proteome</keyword>
<dbReference type="InterPro" id="IPR015168">
    <property type="entry name" value="SsuA/THI5"/>
</dbReference>
<evidence type="ECO:0000259" key="2">
    <source>
        <dbReference type="Pfam" id="PF09084"/>
    </source>
</evidence>
<dbReference type="InterPro" id="IPR027939">
    <property type="entry name" value="NMT1/THI5"/>
</dbReference>
<gene>
    <name evidence="3" type="ordered locus">Apar_0392</name>
</gene>